<dbReference type="PROSITE" id="PS51257">
    <property type="entry name" value="PROKAR_LIPOPROTEIN"/>
    <property type="match status" value="1"/>
</dbReference>
<evidence type="ECO:0000256" key="2">
    <source>
        <dbReference type="ARBA" id="ARBA00023054"/>
    </source>
</evidence>
<reference evidence="4 5" key="1">
    <citation type="submission" date="2021-05" db="EMBL/GenBank/DDBJ databases">
        <title>A Polyphasic approach of four new species of the genus Ohtaekwangia: Ohtaekwangia histidinii sp. nov., Ohtaekwangia cretensis sp. nov., Ohtaekwangia indiensis sp. nov., Ohtaekwangia reichenbachii sp. nov. from diverse environment.</title>
        <authorList>
            <person name="Octaviana S."/>
        </authorList>
    </citation>
    <scope>NUCLEOTIDE SEQUENCE [LARGE SCALE GENOMIC DNA]</scope>
    <source>
        <strain evidence="4 5">PWU37</strain>
    </source>
</reference>
<dbReference type="PANTHER" id="PTHR32347:SF23">
    <property type="entry name" value="BLL5650 PROTEIN"/>
    <property type="match status" value="1"/>
</dbReference>
<dbReference type="Proteomes" id="UP001319180">
    <property type="component" value="Unassembled WGS sequence"/>
</dbReference>
<dbReference type="AlphaFoldDB" id="A0AAP2DDC9"/>
<dbReference type="EMBL" id="JAHESC010000038">
    <property type="protein sequence ID" value="MBT1689267.1"/>
    <property type="molecule type" value="Genomic_DNA"/>
</dbReference>
<evidence type="ECO:0000256" key="1">
    <source>
        <dbReference type="ARBA" id="ARBA00004196"/>
    </source>
</evidence>
<protein>
    <submittedName>
        <fullName evidence="4">HlyD family efflux transporter periplasmic adaptor subunit</fullName>
    </submittedName>
</protein>
<keyword evidence="5" id="KW-1185">Reference proteome</keyword>
<dbReference type="SUPFAM" id="SSF111369">
    <property type="entry name" value="HlyD-like secretion proteins"/>
    <property type="match status" value="1"/>
</dbReference>
<dbReference type="PANTHER" id="PTHR32347">
    <property type="entry name" value="EFFLUX SYSTEM COMPONENT YKNX-RELATED"/>
    <property type="match status" value="1"/>
</dbReference>
<dbReference type="Gene3D" id="1.10.287.470">
    <property type="entry name" value="Helix hairpin bin"/>
    <property type="match status" value="1"/>
</dbReference>
<comment type="caution">
    <text evidence="4">The sequence shown here is derived from an EMBL/GenBank/DDBJ whole genome shotgun (WGS) entry which is preliminary data.</text>
</comment>
<evidence type="ECO:0000313" key="5">
    <source>
        <dbReference type="Proteomes" id="UP001319180"/>
    </source>
</evidence>
<accession>A0AAP2DDC9</accession>
<dbReference type="Gene3D" id="2.40.30.170">
    <property type="match status" value="1"/>
</dbReference>
<keyword evidence="2 3" id="KW-0175">Coiled coil</keyword>
<feature type="coiled-coil region" evidence="3">
    <location>
        <begin position="88"/>
        <end position="115"/>
    </location>
</feature>
<evidence type="ECO:0000313" key="4">
    <source>
        <dbReference type="EMBL" id="MBT1689267.1"/>
    </source>
</evidence>
<gene>
    <name evidence="4" type="ORF">KK078_22060</name>
</gene>
<evidence type="ECO:0000256" key="3">
    <source>
        <dbReference type="SAM" id="Coils"/>
    </source>
</evidence>
<dbReference type="Gene3D" id="2.40.50.100">
    <property type="match status" value="1"/>
</dbReference>
<name>A0AAP2DDC9_9BACT</name>
<organism evidence="4 5">
    <name type="scientific">Dawidia soli</name>
    <dbReference type="NCBI Taxonomy" id="2782352"/>
    <lineage>
        <taxon>Bacteria</taxon>
        <taxon>Pseudomonadati</taxon>
        <taxon>Bacteroidota</taxon>
        <taxon>Cytophagia</taxon>
        <taxon>Cytophagales</taxon>
        <taxon>Chryseotaleaceae</taxon>
        <taxon>Dawidia</taxon>
    </lineage>
</organism>
<dbReference type="GO" id="GO:0030313">
    <property type="term" value="C:cell envelope"/>
    <property type="evidence" value="ECO:0007669"/>
    <property type="project" value="UniProtKB-SubCell"/>
</dbReference>
<proteinExistence type="predicted"/>
<comment type="subcellular location">
    <subcellularLocation>
        <location evidence="1">Cell envelope</location>
    </subcellularLocation>
</comment>
<dbReference type="InterPro" id="IPR050465">
    <property type="entry name" value="UPF0194_transport"/>
</dbReference>
<sequence length="296" mass="32395">MKHIAYCLFVLVVLGACRRGGPSYDASGTFEAVETIVSAEVTGTLLVFQPDEGDTLRAGELVGVIDSIPLYLKKKQLEAQVQSVLANRPDVARQLAAVREQLRHAEREQQRLSSLVQAGAATQKQYDDAAAQTEVLRRQLEAQQSTLSVTNSSLAAQTAPLIVQVQQVEDQLTRCRIINAVKGTVLTTYAEPHEMAVAGKPLYKVADLTTLTLRAYITGDQLTVLRLQQPVTVVVDAPDGVTRTYPGVVTWISDQAEFTPKTIQTKAERANLVYAVKIRVRNDGYLKIGMYGEVTL</sequence>
<dbReference type="RefSeq" id="WP_254092493.1">
    <property type="nucleotide sequence ID" value="NZ_JAHESC010000038.1"/>
</dbReference>